<reference evidence="2" key="2">
    <citation type="submission" date="2007-04" db="EMBL/GenBank/DDBJ databases">
        <title>Draft genome sequence of Bacteroides ovatus (ATCC 8483).</title>
        <authorList>
            <person name="Sudarsanam P."/>
            <person name="Ley R."/>
            <person name="Guruge J."/>
            <person name="Turnbaugh P.J."/>
            <person name="Mahowald M."/>
            <person name="Liep D."/>
            <person name="Gordon J."/>
        </authorList>
    </citation>
    <scope>NUCLEOTIDE SEQUENCE [LARGE SCALE GENOMIC DNA]</scope>
    <source>
        <strain evidence="2">ATCC 8483 / DSM 1896 / JCM 5824 / BCRC 10623 / CCUG 4943 / NCTC 11153</strain>
    </source>
</reference>
<sequence length="49" mass="5898">MFCTFGINLCKYSNYIKNEELRGKNFWKWGKGDVVRLRQAGRRKDYGYS</sequence>
<name>A0AAN3ABX6_BACO1</name>
<gene>
    <name evidence="1" type="ORF">BACOVA_00514</name>
</gene>
<reference evidence="1 2" key="1">
    <citation type="submission" date="2007-03" db="EMBL/GenBank/DDBJ databases">
        <authorList>
            <person name="Fulton L."/>
            <person name="Clifton S."/>
            <person name="Fulton B."/>
            <person name="Xu J."/>
            <person name="Minx P."/>
            <person name="Pepin K.H."/>
            <person name="Johnson M."/>
            <person name="Thiruvilangam P."/>
            <person name="Bhonagiri V."/>
            <person name="Nash W.E."/>
            <person name="Mardis E.R."/>
            <person name="Wilson R.K."/>
        </authorList>
    </citation>
    <scope>NUCLEOTIDE SEQUENCE [LARGE SCALE GENOMIC DNA]</scope>
    <source>
        <strain evidence="2">ATCC 8483 / DSM 1896 / JCM 5824 / BCRC 10623 / CCUG 4943 / NCTC 11153</strain>
    </source>
</reference>
<evidence type="ECO:0000313" key="2">
    <source>
        <dbReference type="Proteomes" id="UP000005475"/>
    </source>
</evidence>
<evidence type="ECO:0000313" key="1">
    <source>
        <dbReference type="EMBL" id="EDO13752.1"/>
    </source>
</evidence>
<accession>A0AAN3ABX6</accession>
<dbReference type="AlphaFoldDB" id="A0AAN3ABX6"/>
<dbReference type="Proteomes" id="UP000005475">
    <property type="component" value="Unassembled WGS sequence"/>
</dbReference>
<comment type="caution">
    <text evidence="1">The sequence shown here is derived from an EMBL/GenBank/DDBJ whole genome shotgun (WGS) entry which is preliminary data.</text>
</comment>
<dbReference type="EMBL" id="AAXF02000034">
    <property type="protein sequence ID" value="EDO13752.1"/>
    <property type="molecule type" value="Genomic_DNA"/>
</dbReference>
<protein>
    <submittedName>
        <fullName evidence="1">Uncharacterized protein</fullName>
    </submittedName>
</protein>
<proteinExistence type="predicted"/>
<organism evidence="1 2">
    <name type="scientific">Bacteroides ovatus (strain ATCC 8483 / DSM 1896 / JCM 5824 / BCRC 10623 / CCUG 4943 / NCTC 11153)</name>
    <dbReference type="NCBI Taxonomy" id="411476"/>
    <lineage>
        <taxon>Bacteria</taxon>
        <taxon>Pseudomonadati</taxon>
        <taxon>Bacteroidota</taxon>
        <taxon>Bacteroidia</taxon>
        <taxon>Bacteroidales</taxon>
        <taxon>Bacteroidaceae</taxon>
        <taxon>Bacteroides</taxon>
    </lineage>
</organism>